<feature type="compositionally biased region" description="Low complexity" evidence="8">
    <location>
        <begin position="267"/>
        <end position="285"/>
    </location>
</feature>
<keyword evidence="4" id="KW-0254">Endocytosis</keyword>
<keyword evidence="3 7" id="KW-0728">SH3 domain</keyword>
<feature type="domain" description="SH3" evidence="9">
    <location>
        <begin position="321"/>
        <end position="380"/>
    </location>
</feature>
<dbReference type="SUPFAM" id="SSF103657">
    <property type="entry name" value="BAR/IMD domain-like"/>
    <property type="match status" value="1"/>
</dbReference>
<dbReference type="SUPFAM" id="SSF50044">
    <property type="entry name" value="SH3-domain"/>
    <property type="match status" value="1"/>
</dbReference>
<keyword evidence="5" id="KW-0175">Coiled coil</keyword>
<comment type="similarity">
    <text evidence="2">Belongs to the endophilin family.</text>
</comment>
<dbReference type="PROSITE" id="PS50002">
    <property type="entry name" value="SH3"/>
    <property type="match status" value="1"/>
</dbReference>
<dbReference type="PRINTS" id="PR00499">
    <property type="entry name" value="P67PHOX"/>
</dbReference>
<evidence type="ECO:0000313" key="12">
    <source>
        <dbReference type="RefSeq" id="XP_014671531.1"/>
    </source>
</evidence>
<dbReference type="InterPro" id="IPR001452">
    <property type="entry name" value="SH3_domain"/>
</dbReference>
<protein>
    <submittedName>
        <fullName evidence="12">Endophilin-A3-like isoform X1</fullName>
    </submittedName>
</protein>
<dbReference type="SMART" id="SM00721">
    <property type="entry name" value="BAR"/>
    <property type="match status" value="1"/>
</dbReference>
<evidence type="ECO:0000259" key="10">
    <source>
        <dbReference type="PROSITE" id="PS51021"/>
    </source>
</evidence>
<dbReference type="InterPro" id="IPR035824">
    <property type="entry name" value="Endophilin_A_SH3"/>
</dbReference>
<dbReference type="InterPro" id="IPR036028">
    <property type="entry name" value="SH3-like_dom_sf"/>
</dbReference>
<dbReference type="Gene3D" id="1.20.1270.60">
    <property type="entry name" value="Arfaptin homology (AH) domain/BAR domain"/>
    <property type="match status" value="1"/>
</dbReference>
<dbReference type="InterPro" id="IPR027267">
    <property type="entry name" value="AH/BAR_dom_sf"/>
</dbReference>
<evidence type="ECO:0000256" key="7">
    <source>
        <dbReference type="PROSITE-ProRule" id="PRU00192"/>
    </source>
</evidence>
<evidence type="ECO:0000256" key="8">
    <source>
        <dbReference type="SAM" id="MobiDB-lite"/>
    </source>
</evidence>
<accession>A0ABM1EH60</accession>
<comment type="subcellular location">
    <subcellularLocation>
        <location evidence="1">Membrane</location>
        <topology evidence="1">Peripheral membrane protein</topology>
    </subcellularLocation>
</comment>
<evidence type="ECO:0000256" key="4">
    <source>
        <dbReference type="ARBA" id="ARBA00022583"/>
    </source>
</evidence>
<proteinExistence type="inferred from homology"/>
<dbReference type="CDD" id="cd11803">
    <property type="entry name" value="SH3_Endophilin_A"/>
    <property type="match status" value="1"/>
</dbReference>
<organism evidence="11 12">
    <name type="scientific">Priapulus caudatus</name>
    <name type="common">Priapulid worm</name>
    <dbReference type="NCBI Taxonomy" id="37621"/>
    <lineage>
        <taxon>Eukaryota</taxon>
        <taxon>Metazoa</taxon>
        <taxon>Ecdysozoa</taxon>
        <taxon>Scalidophora</taxon>
        <taxon>Priapulida</taxon>
        <taxon>Priapulimorpha</taxon>
        <taxon>Priapulimorphida</taxon>
        <taxon>Priapulidae</taxon>
        <taxon>Priapulus</taxon>
    </lineage>
</organism>
<dbReference type="PANTHER" id="PTHR14167">
    <property type="entry name" value="SH3 DOMAIN-CONTAINING"/>
    <property type="match status" value="1"/>
</dbReference>
<dbReference type="PRINTS" id="PR00452">
    <property type="entry name" value="SH3DOMAIN"/>
</dbReference>
<evidence type="ECO:0000256" key="6">
    <source>
        <dbReference type="ARBA" id="ARBA00023136"/>
    </source>
</evidence>
<keyword evidence="11" id="KW-1185">Reference proteome</keyword>
<dbReference type="Proteomes" id="UP000695022">
    <property type="component" value="Unplaced"/>
</dbReference>
<feature type="domain" description="BAR" evidence="10">
    <location>
        <begin position="18"/>
        <end position="252"/>
    </location>
</feature>
<dbReference type="SMART" id="SM00326">
    <property type="entry name" value="SH3"/>
    <property type="match status" value="1"/>
</dbReference>
<dbReference type="InterPro" id="IPR050384">
    <property type="entry name" value="Endophilin_SH3RF"/>
</dbReference>
<evidence type="ECO:0000313" key="11">
    <source>
        <dbReference type="Proteomes" id="UP000695022"/>
    </source>
</evidence>
<dbReference type="RefSeq" id="XP_014671531.1">
    <property type="nucleotide sequence ID" value="XM_014816045.1"/>
</dbReference>
<dbReference type="GeneID" id="106812216"/>
<evidence type="ECO:0000256" key="2">
    <source>
        <dbReference type="ARBA" id="ARBA00006697"/>
    </source>
</evidence>
<feature type="compositionally biased region" description="Basic and acidic residues" evidence="8">
    <location>
        <begin position="247"/>
        <end position="260"/>
    </location>
</feature>
<keyword evidence="6" id="KW-0472">Membrane</keyword>
<dbReference type="InterPro" id="IPR004148">
    <property type="entry name" value="BAR_dom"/>
</dbReference>
<feature type="region of interest" description="Disordered" evidence="8">
    <location>
        <begin position="247"/>
        <end position="320"/>
    </location>
</feature>
<evidence type="ECO:0000259" key="9">
    <source>
        <dbReference type="PROSITE" id="PS50002"/>
    </source>
</evidence>
<sequence length="381" mass="42824">MSLAGFKKQLNKANQYMSEKIGGAEATKLDEDFVEMERKTDITNELVEELQTKTKTYLQPNPASRAKMSASNTMAKIQGQAKQVSYPQPEGQLGETMVRFGQQLGMNSNFGTALLEVGEAYKQLADIKYALEDNVKQNFLEPLQLLQSKDLKEVMHHRKKLQGRRLDYDCKKKKREKGSNVPEEEMRMAEDKFEESWNLAEAAMVNLLENDVEQISQLHALVQAQQEYFRQSADVLEEVLEKLEVEKQDAASRPKREASIHRLPRNGSDSMGSDAWDSSGADAASNAKNRDSDSFAQDPWGNNSSAAPPSYSKSTEKKPAARGPCCEALYDFEPENEGELGFQEGDVLQLIAKIDENWYEGSIRGNTGFFPVNYVKVLVDL</sequence>
<dbReference type="PANTHER" id="PTHR14167:SF81">
    <property type="entry name" value="ENDOPHILIN-A"/>
    <property type="match status" value="1"/>
</dbReference>
<evidence type="ECO:0000256" key="1">
    <source>
        <dbReference type="ARBA" id="ARBA00004170"/>
    </source>
</evidence>
<dbReference type="PROSITE" id="PS51021">
    <property type="entry name" value="BAR"/>
    <property type="match status" value="1"/>
</dbReference>
<name>A0ABM1EH60_PRICU</name>
<gene>
    <name evidence="12" type="primary">LOC106812216</name>
</gene>
<dbReference type="CDD" id="cd07592">
    <property type="entry name" value="BAR_Endophilin_A"/>
    <property type="match status" value="1"/>
</dbReference>
<reference evidence="12" key="1">
    <citation type="submission" date="2025-08" db="UniProtKB">
        <authorList>
            <consortium name="RefSeq"/>
        </authorList>
    </citation>
    <scope>IDENTIFICATION</scope>
</reference>
<evidence type="ECO:0000256" key="5">
    <source>
        <dbReference type="ARBA" id="ARBA00023054"/>
    </source>
</evidence>
<dbReference type="Gene3D" id="2.30.30.40">
    <property type="entry name" value="SH3 Domains"/>
    <property type="match status" value="1"/>
</dbReference>
<evidence type="ECO:0000256" key="3">
    <source>
        <dbReference type="ARBA" id="ARBA00022443"/>
    </source>
</evidence>
<dbReference type="Pfam" id="PF03114">
    <property type="entry name" value="BAR"/>
    <property type="match status" value="1"/>
</dbReference>
<feature type="compositionally biased region" description="Polar residues" evidence="8">
    <location>
        <begin position="300"/>
        <end position="313"/>
    </location>
</feature>
<dbReference type="Pfam" id="PF00018">
    <property type="entry name" value="SH3_1"/>
    <property type="match status" value="1"/>
</dbReference>